<feature type="compositionally biased region" description="Acidic residues" evidence="1">
    <location>
        <begin position="518"/>
        <end position="529"/>
    </location>
</feature>
<feature type="domain" description="DNA replication checkpoint mediator MRC1" evidence="2">
    <location>
        <begin position="423"/>
        <end position="556"/>
    </location>
</feature>
<evidence type="ECO:0000259" key="2">
    <source>
        <dbReference type="Pfam" id="PF09444"/>
    </source>
</evidence>
<feature type="compositionally biased region" description="Acidic residues" evidence="1">
    <location>
        <begin position="431"/>
        <end position="440"/>
    </location>
</feature>
<reference evidence="3 4" key="1">
    <citation type="journal article" date="2016" name="Mol. Biol. Evol.">
        <title>Comparative Genomics of Early-Diverging Mushroom-Forming Fungi Provides Insights into the Origins of Lignocellulose Decay Capabilities.</title>
        <authorList>
            <person name="Nagy L.G."/>
            <person name="Riley R."/>
            <person name="Tritt A."/>
            <person name="Adam C."/>
            <person name="Daum C."/>
            <person name="Floudas D."/>
            <person name="Sun H."/>
            <person name="Yadav J.S."/>
            <person name="Pangilinan J."/>
            <person name="Larsson K.H."/>
            <person name="Matsuura K."/>
            <person name="Barry K."/>
            <person name="Labutti K."/>
            <person name="Kuo R."/>
            <person name="Ohm R.A."/>
            <person name="Bhattacharya S.S."/>
            <person name="Shirouzu T."/>
            <person name="Yoshinaga Y."/>
            <person name="Martin F.M."/>
            <person name="Grigoriev I.V."/>
            <person name="Hibbett D.S."/>
        </authorList>
    </citation>
    <scope>NUCLEOTIDE SEQUENCE [LARGE SCALE GENOMIC DNA]</scope>
    <source>
        <strain evidence="3 4">HHB9708</strain>
    </source>
</reference>
<feature type="compositionally biased region" description="Acidic residues" evidence="1">
    <location>
        <begin position="83"/>
        <end position="116"/>
    </location>
</feature>
<dbReference type="Proteomes" id="UP000076722">
    <property type="component" value="Unassembled WGS sequence"/>
</dbReference>
<feature type="region of interest" description="Disordered" evidence="1">
    <location>
        <begin position="501"/>
        <end position="541"/>
    </location>
</feature>
<protein>
    <recommendedName>
        <fullName evidence="2">DNA replication checkpoint mediator MRC1 domain-containing protein</fullName>
    </recommendedName>
</protein>
<gene>
    <name evidence="3" type="ORF">SISNIDRAFT_191112</name>
</gene>
<evidence type="ECO:0000313" key="3">
    <source>
        <dbReference type="EMBL" id="KZS97599.1"/>
    </source>
</evidence>
<dbReference type="Pfam" id="PF09444">
    <property type="entry name" value="MRC1"/>
    <property type="match status" value="1"/>
</dbReference>
<feature type="compositionally biased region" description="Basic and acidic residues" evidence="1">
    <location>
        <begin position="148"/>
        <end position="157"/>
    </location>
</feature>
<evidence type="ECO:0000256" key="1">
    <source>
        <dbReference type="SAM" id="MobiDB-lite"/>
    </source>
</evidence>
<feature type="region of interest" description="Disordered" evidence="1">
    <location>
        <begin position="293"/>
        <end position="462"/>
    </location>
</feature>
<feature type="compositionally biased region" description="Basic and acidic residues" evidence="1">
    <location>
        <begin position="25"/>
        <end position="39"/>
    </location>
</feature>
<accession>A0A164Z6K8</accession>
<feature type="region of interest" description="Disordered" evidence="1">
    <location>
        <begin position="1"/>
        <end position="190"/>
    </location>
</feature>
<dbReference type="EMBL" id="KV419396">
    <property type="protein sequence ID" value="KZS97599.1"/>
    <property type="molecule type" value="Genomic_DNA"/>
</dbReference>
<keyword evidence="4" id="KW-1185">Reference proteome</keyword>
<dbReference type="InterPro" id="IPR018564">
    <property type="entry name" value="Repl_chkpnt_MRC1_dom"/>
</dbReference>
<dbReference type="AlphaFoldDB" id="A0A164Z6K8"/>
<dbReference type="OrthoDB" id="3361281at2759"/>
<organism evidence="3 4">
    <name type="scientific">Sistotremastrum niveocremeum HHB9708</name>
    <dbReference type="NCBI Taxonomy" id="1314777"/>
    <lineage>
        <taxon>Eukaryota</taxon>
        <taxon>Fungi</taxon>
        <taxon>Dikarya</taxon>
        <taxon>Basidiomycota</taxon>
        <taxon>Agaricomycotina</taxon>
        <taxon>Agaricomycetes</taxon>
        <taxon>Sistotremastrales</taxon>
        <taxon>Sistotremastraceae</taxon>
        <taxon>Sertulicium</taxon>
        <taxon>Sertulicium niveocremeum</taxon>
    </lineage>
</organism>
<feature type="compositionally biased region" description="Basic and acidic residues" evidence="1">
    <location>
        <begin position="46"/>
        <end position="63"/>
    </location>
</feature>
<evidence type="ECO:0000313" key="4">
    <source>
        <dbReference type="Proteomes" id="UP000076722"/>
    </source>
</evidence>
<name>A0A164Z6K8_9AGAM</name>
<feature type="compositionally biased region" description="Polar residues" evidence="1">
    <location>
        <begin position="343"/>
        <end position="358"/>
    </location>
</feature>
<proteinExistence type="predicted"/>
<sequence length="587" mass="65627">MRAAAEPLFQHKSSRGPSGKPSQIRQHDMERFTLERAKEQANALTGKKEKEFVDRGGRLKKASETPLALEDVSTKVQGLLEAENVEADDEDDAMEDADWTPEKEDEDVSAMQDTEDGASRPSPPIVDESDDEDKENQPVPPTGLIDDEERHGHELPVRRSHAIPQVVDSDDDDQESLMPSSNILVPDTSMIDDTDIEDESLEPRSLFPGLEETSNRASLFPLNAESSQYSTQGTKVDFEPIPLKATGLSQFFGTQQFKSGFLDRLEKIDDPMSPAPISQLLPAIEMSTQERAEEAEIFQEDQDERRRDVEFSQPPATKPPMYMTEGGFFTQTKPASQAMVPLMSNSGIQSQLSQQTPSIRPPLATLSWTENSPPSDAPLRRLRKGIRSPENDDNDSVGPSPRRHSRPQSAEKKKQQKPKKPLGKSEYVMGEAEESDEEAEFGFGGHRKKDDEESGDEDANIVLADLVSDDAVNENIDLVRAKAKEHELADDERVQEKVQEVVDGKYRAKRRNRGVDLGSDEESDDDDEDDRRIRNKMRSKKRKIEGDELDIIGKNPYPILNLGLIAYSSCKSRDCSVRSSIPKQSRA</sequence>
<dbReference type="STRING" id="1314777.A0A164Z6K8"/>